<keyword evidence="9" id="KW-1185">Reference proteome</keyword>
<dbReference type="AlphaFoldDB" id="A0ABD2P5A7"/>
<keyword evidence="5" id="KW-0325">Glycoprotein</keyword>
<gene>
    <name evidence="8" type="ORF">HHI36_000694</name>
</gene>
<dbReference type="PANTHER" id="PTHR43142:SF1">
    <property type="entry name" value="CARBOXYLIC ESTER HYDROLASE"/>
    <property type="match status" value="1"/>
</dbReference>
<dbReference type="Gene3D" id="3.40.50.1820">
    <property type="entry name" value="alpha/beta hydrolase"/>
    <property type="match status" value="1"/>
</dbReference>
<dbReference type="InterPro" id="IPR029058">
    <property type="entry name" value="AB_hydrolase_fold"/>
</dbReference>
<keyword evidence="4" id="KW-1015">Disulfide bond</keyword>
<dbReference type="Pfam" id="PF00135">
    <property type="entry name" value="COesterase"/>
    <property type="match status" value="1"/>
</dbReference>
<dbReference type="PROSITE" id="PS00122">
    <property type="entry name" value="CARBOXYLESTERASE_B_1"/>
    <property type="match status" value="1"/>
</dbReference>
<reference evidence="8 9" key="1">
    <citation type="journal article" date="2021" name="BMC Biol.">
        <title>Horizontally acquired antibacterial genes associated with adaptive radiation of ladybird beetles.</title>
        <authorList>
            <person name="Li H.S."/>
            <person name="Tang X.F."/>
            <person name="Huang Y.H."/>
            <person name="Xu Z.Y."/>
            <person name="Chen M.L."/>
            <person name="Du X.Y."/>
            <person name="Qiu B.Y."/>
            <person name="Chen P.T."/>
            <person name="Zhang W."/>
            <person name="Slipinski A."/>
            <person name="Escalona H.E."/>
            <person name="Waterhouse R.M."/>
            <person name="Zwick A."/>
            <person name="Pang H."/>
        </authorList>
    </citation>
    <scope>NUCLEOTIDE SEQUENCE [LARGE SCALE GENOMIC DNA]</scope>
    <source>
        <strain evidence="8">SYSU2018</strain>
    </source>
</reference>
<accession>A0ABD2P5A7</accession>
<evidence type="ECO:0000256" key="6">
    <source>
        <dbReference type="RuleBase" id="RU361235"/>
    </source>
</evidence>
<organism evidence="8 9">
    <name type="scientific">Cryptolaemus montrouzieri</name>
    <dbReference type="NCBI Taxonomy" id="559131"/>
    <lineage>
        <taxon>Eukaryota</taxon>
        <taxon>Metazoa</taxon>
        <taxon>Ecdysozoa</taxon>
        <taxon>Arthropoda</taxon>
        <taxon>Hexapoda</taxon>
        <taxon>Insecta</taxon>
        <taxon>Pterygota</taxon>
        <taxon>Neoptera</taxon>
        <taxon>Endopterygota</taxon>
        <taxon>Coleoptera</taxon>
        <taxon>Polyphaga</taxon>
        <taxon>Cucujiformia</taxon>
        <taxon>Coccinelloidea</taxon>
        <taxon>Coccinellidae</taxon>
        <taxon>Scymninae</taxon>
        <taxon>Scymnini</taxon>
        <taxon>Cryptolaemus</taxon>
    </lineage>
</organism>
<evidence type="ECO:0000313" key="9">
    <source>
        <dbReference type="Proteomes" id="UP001516400"/>
    </source>
</evidence>
<feature type="domain" description="Carboxylesterase type B" evidence="7">
    <location>
        <begin position="16"/>
        <end position="528"/>
    </location>
</feature>
<dbReference type="SUPFAM" id="SSF53474">
    <property type="entry name" value="alpha/beta-Hydrolases"/>
    <property type="match status" value="1"/>
</dbReference>
<evidence type="ECO:0000313" key="8">
    <source>
        <dbReference type="EMBL" id="KAL3286183.1"/>
    </source>
</evidence>
<comment type="caution">
    <text evidence="8">The sequence shown here is derived from an EMBL/GenBank/DDBJ whole genome shotgun (WGS) entry which is preliminary data.</text>
</comment>
<dbReference type="GO" id="GO:0052689">
    <property type="term" value="F:carboxylic ester hydrolase activity"/>
    <property type="evidence" value="ECO:0007669"/>
    <property type="project" value="UniProtKB-KW"/>
</dbReference>
<evidence type="ECO:0000256" key="2">
    <source>
        <dbReference type="ARBA" id="ARBA00022487"/>
    </source>
</evidence>
<proteinExistence type="inferred from homology"/>
<dbReference type="EMBL" id="JABFTP020000185">
    <property type="protein sequence ID" value="KAL3286183.1"/>
    <property type="molecule type" value="Genomic_DNA"/>
</dbReference>
<keyword evidence="2" id="KW-0719">Serine esterase</keyword>
<dbReference type="Proteomes" id="UP001516400">
    <property type="component" value="Unassembled WGS sequence"/>
</dbReference>
<dbReference type="EC" id="3.1.1.-" evidence="6"/>
<dbReference type="InterPro" id="IPR019826">
    <property type="entry name" value="Carboxylesterase_B_AS"/>
</dbReference>
<keyword evidence="3 6" id="KW-0378">Hydrolase</keyword>
<protein>
    <recommendedName>
        <fullName evidence="6">Carboxylic ester hydrolase</fullName>
        <ecNumber evidence="6">3.1.1.-</ecNumber>
    </recommendedName>
</protein>
<dbReference type="InterPro" id="IPR002018">
    <property type="entry name" value="CarbesteraseB"/>
</dbReference>
<evidence type="ECO:0000256" key="5">
    <source>
        <dbReference type="ARBA" id="ARBA00023180"/>
    </source>
</evidence>
<dbReference type="PANTHER" id="PTHR43142">
    <property type="entry name" value="CARBOXYLIC ESTER HYDROLASE"/>
    <property type="match status" value="1"/>
</dbReference>
<evidence type="ECO:0000256" key="1">
    <source>
        <dbReference type="ARBA" id="ARBA00005964"/>
    </source>
</evidence>
<evidence type="ECO:0000256" key="3">
    <source>
        <dbReference type="ARBA" id="ARBA00022801"/>
    </source>
</evidence>
<evidence type="ECO:0000259" key="7">
    <source>
        <dbReference type="Pfam" id="PF00135"/>
    </source>
</evidence>
<name>A0ABD2P5A7_9CUCU</name>
<comment type="similarity">
    <text evidence="1 6">Belongs to the type-B carboxylesterase/lipase family.</text>
</comment>
<sequence>MKINCCIYSIGFFVSFQAPKVAEPWSGEFDATKEGPECPSAHLLFLTYIGKEDNCLNLSVYTKELPEPDAPPKPVMVWIHGGGFIQGSNKTEFYSPDYLMTEDVIQVIINYRLGIFGFLCLEDENLEVPGNAGLKDQVHALKWVRDNIASFGGDPNNVTIYGESAGSASVHYLILSPSAKGLFHKAILQSGCTLNVWACGQRGTADITKRLGIKETEEKMILEQLQKTCPKKLVSAQMKAPELMVAAHKRIYGPVVEKPSEEAFLTEDPITILKSGNYNKVPMIIGLNTNEGLLYEIAKKTRNIKGPLDLELEIPHELGISPKTEAAAAIADKIKKFYKLQEGSNDDKTKATYILKSDHHFNHGVHRCIIYHLESNTNPMYYYLFSFDGDFNYFKKFATSKALVIYFICHYFMSSFDKESIRNMFIRVANSIGFRKLDGVCHADDIGYLFRSFFSKKVDPESREAKMVKQFVTLWTNFAKYGNPTPENKENELGVRWQPLEKQKHHCLNIGDELKMESNPFEENNKFWDEIYKEYLKN</sequence>
<evidence type="ECO:0000256" key="4">
    <source>
        <dbReference type="ARBA" id="ARBA00023157"/>
    </source>
</evidence>